<dbReference type="Gene3D" id="3.60.21.10">
    <property type="match status" value="1"/>
</dbReference>
<dbReference type="InterPro" id="IPR008334">
    <property type="entry name" value="5'-Nucleotdase_C"/>
</dbReference>
<dbReference type="InterPro" id="IPR004843">
    <property type="entry name" value="Calcineurin-like_PHP"/>
</dbReference>
<dbReference type="InterPro" id="IPR011240">
    <property type="entry name" value="Pesterase_YunD"/>
</dbReference>
<name>A0AAE6M1H6_LEUCA</name>
<feature type="domain" description="Calcineurin-like phosphoesterase" evidence="3">
    <location>
        <begin position="7"/>
        <end position="202"/>
    </location>
</feature>
<evidence type="ECO:0000313" key="6">
    <source>
        <dbReference type="Proteomes" id="UP000321332"/>
    </source>
</evidence>
<dbReference type="GO" id="GO:0009166">
    <property type="term" value="P:nucleotide catabolic process"/>
    <property type="evidence" value="ECO:0007669"/>
    <property type="project" value="InterPro"/>
</dbReference>
<dbReference type="PRINTS" id="PR01607">
    <property type="entry name" value="APYRASEFAMLY"/>
</dbReference>
<evidence type="ECO:0000256" key="2">
    <source>
        <dbReference type="RuleBase" id="RU362119"/>
    </source>
</evidence>
<accession>A0AAE6M1H6</accession>
<dbReference type="RefSeq" id="WP_147000283.1">
    <property type="nucleotide sequence ID" value="NZ_CP042374.1"/>
</dbReference>
<dbReference type="PANTHER" id="PTHR11575">
    <property type="entry name" value="5'-NUCLEOTIDASE-RELATED"/>
    <property type="match status" value="1"/>
</dbReference>
<dbReference type="PROSITE" id="PS00785">
    <property type="entry name" value="5_NUCLEOTIDASE_1"/>
    <property type="match status" value="1"/>
</dbReference>
<dbReference type="EMBL" id="CP042374">
    <property type="protein sequence ID" value="QEA32882.1"/>
    <property type="molecule type" value="Genomic_DNA"/>
</dbReference>
<dbReference type="GO" id="GO:0000166">
    <property type="term" value="F:nucleotide binding"/>
    <property type="evidence" value="ECO:0007669"/>
    <property type="project" value="UniProtKB-KW"/>
</dbReference>
<organism evidence="5 6">
    <name type="scientific">Leuconostoc carnosum</name>
    <dbReference type="NCBI Taxonomy" id="1252"/>
    <lineage>
        <taxon>Bacteria</taxon>
        <taxon>Bacillati</taxon>
        <taxon>Bacillota</taxon>
        <taxon>Bacilli</taxon>
        <taxon>Lactobacillales</taxon>
        <taxon>Lactobacillaceae</taxon>
        <taxon>Leuconostoc</taxon>
    </lineage>
</organism>
<feature type="domain" description="5'-Nucleotidase C-terminal" evidence="4">
    <location>
        <begin position="296"/>
        <end position="412"/>
    </location>
</feature>
<dbReference type="GO" id="GO:0008253">
    <property type="term" value="F:5'-nucleotidase activity"/>
    <property type="evidence" value="ECO:0007669"/>
    <property type="project" value="TreeGrafter"/>
</dbReference>
<dbReference type="Pfam" id="PF02872">
    <property type="entry name" value="5_nucleotid_C"/>
    <property type="match status" value="1"/>
</dbReference>
<dbReference type="PIRSF" id="PIRSF036361">
    <property type="entry name" value="YunD"/>
    <property type="match status" value="1"/>
</dbReference>
<sequence length="458" mass="52095">MVSETIHLLHTNDIHSHLGNWPRLLRFLNTKQAKYSESYTFDIGDAIDRLHPLTDATMGRGNVELMNAAHYTAVTIGNNEGLVLSHEAMNHLYDQANFDVLLANLKELPNKNQPKWANEYKILTTKQGTKIGVFALTAPYQLTYPSLGWQPYSVDNTIDRLLPKLRAESDIVVLLSHLGLPTDQHIGEKYDIDVVIGAHTHHLLDHGKMVNGTLLAAAGRYGEHAGDITLTVSNNHQIIKKSAVTTPTYEMAEEDEDYHLIRGWLQTGKKLLESHKVAKIPRDITSDEQTYDALRALKKYFDVPAAMVSTGMFVDNLPYGELTQYELLESMPHAINPMLMTLTGAEIVELLNEITSQQQWLSTLDMKGSGFRGKTFGYLRFDGVDRQRNGEILYQGHQIELTGRYQIATLDHYKWVPFFPVIQSAPIQIKLNILLRELMAKYYQDKYSRRPGDFYEKR</sequence>
<keyword evidence="2" id="KW-0378">Hydrolase</keyword>
<dbReference type="Pfam" id="PF00149">
    <property type="entry name" value="Metallophos"/>
    <property type="match status" value="1"/>
</dbReference>
<dbReference type="CDD" id="cd00845">
    <property type="entry name" value="MPP_UshA_N_like"/>
    <property type="match status" value="1"/>
</dbReference>
<dbReference type="GO" id="GO:0046872">
    <property type="term" value="F:metal ion binding"/>
    <property type="evidence" value="ECO:0007669"/>
    <property type="project" value="InterPro"/>
</dbReference>
<dbReference type="InterPro" id="IPR006179">
    <property type="entry name" value="5_nucleotidase/apyrase"/>
</dbReference>
<proteinExistence type="inferred from homology"/>
<evidence type="ECO:0000259" key="3">
    <source>
        <dbReference type="Pfam" id="PF00149"/>
    </source>
</evidence>
<reference evidence="5 6" key="1">
    <citation type="submission" date="2019-06" db="EMBL/GenBank/DDBJ databases">
        <title>Genome analyses of bacteria isolated from kimchi.</title>
        <authorList>
            <person name="Lee S."/>
            <person name="Ahn S."/>
            <person name="Roh S."/>
        </authorList>
    </citation>
    <scope>NUCLEOTIDE SEQUENCE [LARGE SCALE GENOMIC DNA]</scope>
    <source>
        <strain evidence="5 6">CBA3620</strain>
    </source>
</reference>
<dbReference type="InterPro" id="IPR029052">
    <property type="entry name" value="Metallo-depent_PP-like"/>
</dbReference>
<evidence type="ECO:0000256" key="1">
    <source>
        <dbReference type="ARBA" id="ARBA00022729"/>
    </source>
</evidence>
<protein>
    <submittedName>
        <fullName evidence="5">Bifunctional metallophosphatase/5'-nucleotidase</fullName>
    </submittedName>
</protein>
<evidence type="ECO:0000313" key="5">
    <source>
        <dbReference type="EMBL" id="QEA32882.1"/>
    </source>
</evidence>
<dbReference type="PANTHER" id="PTHR11575:SF23">
    <property type="entry name" value="5-NUCLEOTIDASE FAMILY PROTEIN"/>
    <property type="match status" value="1"/>
</dbReference>
<comment type="similarity">
    <text evidence="2">Belongs to the 5'-nucleotidase family.</text>
</comment>
<gene>
    <name evidence="5" type="ORF">FGL89_01385</name>
</gene>
<dbReference type="GO" id="GO:0008768">
    <property type="term" value="F:UDP-sugar diphosphatase activity"/>
    <property type="evidence" value="ECO:0007669"/>
    <property type="project" value="TreeGrafter"/>
</dbReference>
<dbReference type="Proteomes" id="UP000321332">
    <property type="component" value="Chromosome"/>
</dbReference>
<dbReference type="SUPFAM" id="SSF55816">
    <property type="entry name" value="5'-nucleotidase (syn. UDP-sugar hydrolase), C-terminal domain"/>
    <property type="match status" value="1"/>
</dbReference>
<keyword evidence="1" id="KW-0732">Signal</keyword>
<dbReference type="AlphaFoldDB" id="A0AAE6M1H6"/>
<evidence type="ECO:0000259" key="4">
    <source>
        <dbReference type="Pfam" id="PF02872"/>
    </source>
</evidence>
<dbReference type="GeneID" id="61186375"/>
<dbReference type="InterPro" id="IPR036907">
    <property type="entry name" value="5'-Nucleotdase_C_sf"/>
</dbReference>
<dbReference type="Gene3D" id="3.90.780.10">
    <property type="entry name" value="5'-Nucleotidase, C-terminal domain"/>
    <property type="match status" value="1"/>
</dbReference>
<dbReference type="InterPro" id="IPR006146">
    <property type="entry name" value="5'-Nucleotdase_CS"/>
</dbReference>
<dbReference type="SUPFAM" id="SSF56300">
    <property type="entry name" value="Metallo-dependent phosphatases"/>
    <property type="match status" value="1"/>
</dbReference>
<keyword evidence="2" id="KW-0547">Nucleotide-binding</keyword>
<dbReference type="GO" id="GO:0030288">
    <property type="term" value="C:outer membrane-bounded periplasmic space"/>
    <property type="evidence" value="ECO:0007669"/>
    <property type="project" value="TreeGrafter"/>
</dbReference>